<feature type="domain" description="USP" evidence="11">
    <location>
        <begin position="1"/>
        <end position="305"/>
    </location>
</feature>
<evidence type="ECO:0000256" key="9">
    <source>
        <dbReference type="ARBA" id="ARBA00032453"/>
    </source>
</evidence>
<dbReference type="InterPro" id="IPR038765">
    <property type="entry name" value="Papain-like_cys_pep_sf"/>
</dbReference>
<dbReference type="InterPro" id="IPR018200">
    <property type="entry name" value="USP_CS"/>
</dbReference>
<evidence type="ECO:0000259" key="11">
    <source>
        <dbReference type="PROSITE" id="PS50235"/>
    </source>
</evidence>
<dbReference type="InterPro" id="IPR050164">
    <property type="entry name" value="Peptidase_C19"/>
</dbReference>
<keyword evidence="3" id="KW-0645">Protease</keyword>
<dbReference type="PANTHER" id="PTHR24006">
    <property type="entry name" value="UBIQUITIN CARBOXYL-TERMINAL HYDROLASE"/>
    <property type="match status" value="1"/>
</dbReference>
<dbReference type="InterPro" id="IPR045578">
    <property type="entry name" value="USP47_C"/>
</dbReference>
<sequence length="884" mass="101701">MTPEFKSSLFNWTYDPTKDGPEAACIPLQLQKLFGVLQYGMAAIQETKNLTLSFGWGATDAFRQHDVQELLRKLFEALEICFKHGNLQDTSLTPLNQLYEGLLKDYIQCKQNPSHERVRYDMFMDLMLSIRNVDSLEGALDSYVAEETLDGDNRWFCDECQARVDAGKGLRLKSTPLFLTLQLKRFDYDYQTWQRIKLNNRVTFPLEFDVKPWLSQDSDANSTKYQLFSVLIHQGGAQGGHYYAIISDVHSKKWYKFNDSSVTEIEAKDIELMYGEQPKDETGPKKIVQGKLYSSNAYLLFYRREGDPIPPERSIPEYIKKYIEEENEKFTKAKEEFIQRRDNLPLDLHYRENIIKLHIDKNKTLKDATVQAFSLAGLTGSQYTLECVRLRKFNPETGTLGRVWKADEETKSLESLSLIKTSVLKLEIREPSESFLEDSGEYKLQVIRAANGKFEEAVTVNIPNRETTLLQFTQILETQFGWESSKIRVVKVSPDASTQILTRSEWDNKELQKDVGLVDGNSLHVEQVESHDDPSTIVQLFEEATNLIQVYVNKLDEKEYSVEIPISKKKSLSDLRQVLSKMLEVSPNEFQICRSVLGNQYKDESKTLEELGIYDAQPLFLKKGEPLKPNQVKISFSIYNREHDSFTPLEVQYDLSRDSTIKEVRTLASSVIPPSYTLVGPSHLRLRAQHGKKAGPILYDSGDLQGSIANLSDHQVIAVQILDREEFVKPNEVLIQLQRWYPSKQELQEKGEDIVLPRGSNILTLKKHLAIHQQEIPEQQIAIAKPFSYQLKNKNTLSSLLNWDLDQETLINDGDMVLYKDSRDPEVEIEGYKTPREGGLKMEVSRPKEVGITIHTVFDETGREKFQKLFSTLPEQREPEKEQN</sequence>
<dbReference type="GO" id="GO:0006508">
    <property type="term" value="P:proteolysis"/>
    <property type="evidence" value="ECO:0007669"/>
    <property type="project" value="UniProtKB-KW"/>
</dbReference>
<dbReference type="InterPro" id="IPR001394">
    <property type="entry name" value="Peptidase_C19_UCH"/>
</dbReference>
<dbReference type="SUPFAM" id="SSF54001">
    <property type="entry name" value="Cysteine proteinases"/>
    <property type="match status" value="1"/>
</dbReference>
<reference evidence="12" key="1">
    <citation type="journal article" date="2020" name="J. Eukaryot. Microbiol.">
        <title>De novo Sequencing, Assembly and Annotation of the Transcriptome for the Free-Living Testate Amoeba Arcella intermedia.</title>
        <authorList>
            <person name="Ribeiro G.M."/>
            <person name="Porfirio-Sousa A.L."/>
            <person name="Maurer-Alcala X.X."/>
            <person name="Katz L.A."/>
            <person name="Lahr D.J.G."/>
        </authorList>
    </citation>
    <scope>NUCLEOTIDE SEQUENCE</scope>
</reference>
<dbReference type="GO" id="GO:0005634">
    <property type="term" value="C:nucleus"/>
    <property type="evidence" value="ECO:0007669"/>
    <property type="project" value="TreeGrafter"/>
</dbReference>
<dbReference type="PANTHER" id="PTHR24006:SF702">
    <property type="entry name" value="UBIQUITIN CARBOXYL-TERMINAL HYDROLASE 47"/>
    <property type="match status" value="1"/>
</dbReference>
<dbReference type="Gene3D" id="3.90.70.10">
    <property type="entry name" value="Cysteine proteinases"/>
    <property type="match status" value="1"/>
</dbReference>
<evidence type="ECO:0000259" key="10">
    <source>
        <dbReference type="PROSITE" id="PS50053"/>
    </source>
</evidence>
<keyword evidence="4" id="KW-0833">Ubl conjugation pathway</keyword>
<dbReference type="EMBL" id="GIBP01000436">
    <property type="protein sequence ID" value="NDV29405.1"/>
    <property type="molecule type" value="Transcribed_RNA"/>
</dbReference>
<proteinExistence type="predicted"/>
<evidence type="ECO:0000313" key="12">
    <source>
        <dbReference type="EMBL" id="NDV29405.1"/>
    </source>
</evidence>
<dbReference type="Pfam" id="PF00443">
    <property type="entry name" value="UCH"/>
    <property type="match status" value="1"/>
</dbReference>
<protein>
    <recommendedName>
        <fullName evidence="7">Ubiquitin carboxyl-terminal hydrolase 47</fullName>
        <ecNumber evidence="2">3.4.19.12</ecNumber>
    </recommendedName>
    <alternativeName>
        <fullName evidence="8">Ubiquitin thioesterase 47</fullName>
    </alternativeName>
    <alternativeName>
        <fullName evidence="9">Ubiquitin-specific-processing protease 47</fullName>
    </alternativeName>
</protein>
<dbReference type="InterPro" id="IPR028889">
    <property type="entry name" value="USP"/>
</dbReference>
<dbReference type="InterPro" id="IPR000626">
    <property type="entry name" value="Ubiquitin-like_dom"/>
</dbReference>
<evidence type="ECO:0000256" key="8">
    <source>
        <dbReference type="ARBA" id="ARBA00029910"/>
    </source>
</evidence>
<evidence type="ECO:0000256" key="4">
    <source>
        <dbReference type="ARBA" id="ARBA00022786"/>
    </source>
</evidence>
<evidence type="ECO:0000256" key="7">
    <source>
        <dbReference type="ARBA" id="ARBA00026136"/>
    </source>
</evidence>
<name>A0A6B2KXQ2_9EUKA</name>
<dbReference type="SUPFAM" id="SSF54236">
    <property type="entry name" value="Ubiquitin-like"/>
    <property type="match status" value="1"/>
</dbReference>
<dbReference type="Pfam" id="PF19718">
    <property type="entry name" value="USP47_C"/>
    <property type="match status" value="1"/>
</dbReference>
<organism evidence="12">
    <name type="scientific">Arcella intermedia</name>
    <dbReference type="NCBI Taxonomy" id="1963864"/>
    <lineage>
        <taxon>Eukaryota</taxon>
        <taxon>Amoebozoa</taxon>
        <taxon>Tubulinea</taxon>
        <taxon>Elardia</taxon>
        <taxon>Arcellinida</taxon>
        <taxon>Sphaerothecina</taxon>
        <taxon>Arcellidae</taxon>
        <taxon>Arcella</taxon>
    </lineage>
</organism>
<dbReference type="PROSITE" id="PS50053">
    <property type="entry name" value="UBIQUITIN_2"/>
    <property type="match status" value="1"/>
</dbReference>
<evidence type="ECO:0000256" key="2">
    <source>
        <dbReference type="ARBA" id="ARBA00012759"/>
    </source>
</evidence>
<dbReference type="InterPro" id="IPR029071">
    <property type="entry name" value="Ubiquitin-like_domsf"/>
</dbReference>
<accession>A0A6B2KXQ2</accession>
<feature type="domain" description="Ubiquitin-like" evidence="10">
    <location>
        <begin position="548"/>
        <end position="621"/>
    </location>
</feature>
<evidence type="ECO:0000256" key="3">
    <source>
        <dbReference type="ARBA" id="ARBA00022670"/>
    </source>
</evidence>
<dbReference type="GO" id="GO:0004843">
    <property type="term" value="F:cysteine-type deubiquitinase activity"/>
    <property type="evidence" value="ECO:0007669"/>
    <property type="project" value="UniProtKB-EC"/>
</dbReference>
<evidence type="ECO:0000256" key="1">
    <source>
        <dbReference type="ARBA" id="ARBA00000707"/>
    </source>
</evidence>
<dbReference type="PROSITE" id="PS50235">
    <property type="entry name" value="USP_3"/>
    <property type="match status" value="1"/>
</dbReference>
<evidence type="ECO:0000256" key="6">
    <source>
        <dbReference type="ARBA" id="ARBA00022807"/>
    </source>
</evidence>
<dbReference type="PROSITE" id="PS00973">
    <property type="entry name" value="USP_2"/>
    <property type="match status" value="1"/>
</dbReference>
<keyword evidence="5" id="KW-0378">Hydrolase</keyword>
<dbReference type="EC" id="3.4.19.12" evidence="2"/>
<dbReference type="AlphaFoldDB" id="A0A6B2KXQ2"/>
<dbReference type="GO" id="GO:0016579">
    <property type="term" value="P:protein deubiquitination"/>
    <property type="evidence" value="ECO:0007669"/>
    <property type="project" value="InterPro"/>
</dbReference>
<keyword evidence="6" id="KW-0788">Thiol protease</keyword>
<dbReference type="GO" id="GO:0005829">
    <property type="term" value="C:cytosol"/>
    <property type="evidence" value="ECO:0007669"/>
    <property type="project" value="TreeGrafter"/>
</dbReference>
<evidence type="ECO:0000256" key="5">
    <source>
        <dbReference type="ARBA" id="ARBA00022801"/>
    </source>
</evidence>
<comment type="catalytic activity">
    <reaction evidence="1">
        <text>Thiol-dependent hydrolysis of ester, thioester, amide, peptide and isopeptide bonds formed by the C-terminal Gly of ubiquitin (a 76-residue protein attached to proteins as an intracellular targeting signal).</text>
        <dbReference type="EC" id="3.4.19.12"/>
    </reaction>
</comment>